<keyword evidence="9 20" id="KW-0547">Nucleotide-binding</keyword>
<evidence type="ECO:0000256" key="4">
    <source>
        <dbReference type="ARBA" id="ARBA00010871"/>
    </source>
</evidence>
<dbReference type="InterPro" id="IPR011127">
    <property type="entry name" value="Dala_Dala_lig_N"/>
</dbReference>
<keyword evidence="7 17" id="KW-0436">Ligase</keyword>
<dbReference type="UniPathway" id="UPA00219"/>
<protein>
    <recommendedName>
        <fullName evidence="5 17">D-alanine--D-alanine ligase</fullName>
        <ecNumber evidence="5 17">6.3.2.4</ecNumber>
    </recommendedName>
    <alternativeName>
        <fullName evidence="17">D-Ala-D-Ala ligase</fullName>
    </alternativeName>
    <alternativeName>
        <fullName evidence="17">D-alanylalanine synthetase</fullName>
    </alternativeName>
</protein>
<dbReference type="GO" id="GO:0005524">
    <property type="term" value="F:ATP binding"/>
    <property type="evidence" value="ECO:0007669"/>
    <property type="project" value="UniProtKB-UniRule"/>
</dbReference>
<dbReference type="InterPro" id="IPR000291">
    <property type="entry name" value="D-Ala_lig_Van_CS"/>
</dbReference>
<dbReference type="PANTHER" id="PTHR23132:SF23">
    <property type="entry name" value="D-ALANINE--D-ALANINE LIGASE B"/>
    <property type="match status" value="1"/>
</dbReference>
<evidence type="ECO:0000256" key="17">
    <source>
        <dbReference type="HAMAP-Rule" id="MF_00047"/>
    </source>
</evidence>
<organism evidence="22 23">
    <name type="scientific">Orrella marina</name>
    <dbReference type="NCBI Taxonomy" id="2163011"/>
    <lineage>
        <taxon>Bacteria</taxon>
        <taxon>Pseudomonadati</taxon>
        <taxon>Pseudomonadota</taxon>
        <taxon>Betaproteobacteria</taxon>
        <taxon>Burkholderiales</taxon>
        <taxon>Alcaligenaceae</taxon>
        <taxon>Orrella</taxon>
    </lineage>
</organism>
<comment type="pathway">
    <text evidence="17">Cell wall biogenesis; peptidoglycan biosynthesis.</text>
</comment>
<evidence type="ECO:0000256" key="20">
    <source>
        <dbReference type="PROSITE-ProRule" id="PRU00409"/>
    </source>
</evidence>
<evidence type="ECO:0000313" key="22">
    <source>
        <dbReference type="EMBL" id="AWB35792.1"/>
    </source>
</evidence>
<evidence type="ECO:0000256" key="5">
    <source>
        <dbReference type="ARBA" id="ARBA00012216"/>
    </source>
</evidence>
<dbReference type="AlphaFoldDB" id="A0A2R4XPR0"/>
<dbReference type="PIRSF" id="PIRSF039102">
    <property type="entry name" value="Ddl/VanB"/>
    <property type="match status" value="1"/>
</dbReference>
<evidence type="ECO:0000256" key="12">
    <source>
        <dbReference type="ARBA" id="ARBA00022960"/>
    </source>
</evidence>
<dbReference type="Pfam" id="PF01820">
    <property type="entry name" value="Dala_Dala_lig_N"/>
    <property type="match status" value="1"/>
</dbReference>
<keyword evidence="23" id="KW-1185">Reference proteome</keyword>
<evidence type="ECO:0000256" key="19">
    <source>
        <dbReference type="PIRSR" id="PIRSR039102-3"/>
    </source>
</evidence>
<dbReference type="Proteomes" id="UP000244571">
    <property type="component" value="Chromosome"/>
</dbReference>
<gene>
    <name evidence="17" type="primary">ddl</name>
    <name evidence="22" type="ORF">DBV39_11780</name>
</gene>
<evidence type="ECO:0000256" key="6">
    <source>
        <dbReference type="ARBA" id="ARBA00022490"/>
    </source>
</evidence>
<evidence type="ECO:0000256" key="13">
    <source>
        <dbReference type="ARBA" id="ARBA00022984"/>
    </source>
</evidence>
<evidence type="ECO:0000256" key="16">
    <source>
        <dbReference type="ARBA" id="ARBA00047614"/>
    </source>
</evidence>
<evidence type="ECO:0000256" key="3">
    <source>
        <dbReference type="ARBA" id="ARBA00004496"/>
    </source>
</evidence>
<evidence type="ECO:0000256" key="9">
    <source>
        <dbReference type="ARBA" id="ARBA00022741"/>
    </source>
</evidence>
<dbReference type="PANTHER" id="PTHR23132">
    <property type="entry name" value="D-ALANINE--D-ALANINE LIGASE"/>
    <property type="match status" value="1"/>
</dbReference>
<dbReference type="GO" id="GO:0046872">
    <property type="term" value="F:metal ion binding"/>
    <property type="evidence" value="ECO:0007669"/>
    <property type="project" value="UniProtKB-KW"/>
</dbReference>
<keyword evidence="15 17" id="KW-0961">Cell wall biogenesis/degradation</keyword>
<comment type="subcellular location">
    <subcellularLocation>
        <location evidence="3 17">Cytoplasm</location>
    </subcellularLocation>
</comment>
<dbReference type="InterPro" id="IPR011761">
    <property type="entry name" value="ATP-grasp"/>
</dbReference>
<reference evidence="22 23" key="1">
    <citation type="submission" date="2018-04" db="EMBL/GenBank/DDBJ databases">
        <title>Bordetella sp. HZ20 isolated from seawater.</title>
        <authorList>
            <person name="Sun C."/>
        </authorList>
    </citation>
    <scope>NUCLEOTIDE SEQUENCE [LARGE SCALE GENOMIC DNA]</scope>
    <source>
        <strain evidence="22 23">HZ20</strain>
    </source>
</reference>
<dbReference type="GO" id="GO:0008716">
    <property type="term" value="F:D-alanine-D-alanine ligase activity"/>
    <property type="evidence" value="ECO:0007669"/>
    <property type="project" value="UniProtKB-UniRule"/>
</dbReference>
<feature type="active site" evidence="18">
    <location>
        <position position="281"/>
    </location>
</feature>
<dbReference type="GO" id="GO:0009252">
    <property type="term" value="P:peptidoglycan biosynthetic process"/>
    <property type="evidence" value="ECO:0007669"/>
    <property type="project" value="UniProtKB-UniRule"/>
</dbReference>
<evidence type="ECO:0000256" key="14">
    <source>
        <dbReference type="ARBA" id="ARBA00023211"/>
    </source>
</evidence>
<evidence type="ECO:0000256" key="7">
    <source>
        <dbReference type="ARBA" id="ARBA00022598"/>
    </source>
</evidence>
<dbReference type="Gene3D" id="3.30.1490.20">
    <property type="entry name" value="ATP-grasp fold, A domain"/>
    <property type="match status" value="1"/>
</dbReference>
<dbReference type="PROSITE" id="PS00844">
    <property type="entry name" value="DALA_DALA_LIGASE_2"/>
    <property type="match status" value="1"/>
</dbReference>
<sequence length="322" mass="34647">MVKQLGKVAVLYGGRSAEREVSLMSGQGVHAALLSRGVDAHLFDTASKPLSDLVSEGFDRVFITLHGRFGEDGTMQGALELLQIPYTGSGHQACAIAMDKITTKRLWQQDGLPTPHCRVLADEADLDGLVQELGLPMILKAPNEGSTLGLYQVQSAPDLAQAYANARQFDRLVLAEQFIRGRELTVAILGEGQDAQALPVIEIVAPGGQYDYEHKYFSDDTQYLCPAPLSDVVARKVMDLARDAYLSIGCSGWGRVDIMLDGNEQPWLLEVNTSPGMTSHSLVPMAAKAVGVSYAELCERILAQASCKVSPTPSSVSTGVKE</sequence>
<dbReference type="GO" id="GO:0005829">
    <property type="term" value="C:cytosol"/>
    <property type="evidence" value="ECO:0007669"/>
    <property type="project" value="TreeGrafter"/>
</dbReference>
<name>A0A2R4XPR0_9BURK</name>
<keyword evidence="14 19" id="KW-0464">Manganese</keyword>
<dbReference type="KEGG" id="boz:DBV39_11780"/>
<dbReference type="OrthoDB" id="9813261at2"/>
<accession>A0A2R4XPR0</accession>
<dbReference type="SUPFAM" id="SSF52440">
    <property type="entry name" value="PreATP-grasp domain"/>
    <property type="match status" value="1"/>
</dbReference>
<dbReference type="GO" id="GO:0071555">
    <property type="term" value="P:cell wall organization"/>
    <property type="evidence" value="ECO:0007669"/>
    <property type="project" value="UniProtKB-KW"/>
</dbReference>
<comment type="function">
    <text evidence="2 17">Cell wall formation.</text>
</comment>
<feature type="active site" evidence="18">
    <location>
        <position position="146"/>
    </location>
</feature>
<dbReference type="EMBL" id="CP028901">
    <property type="protein sequence ID" value="AWB35792.1"/>
    <property type="molecule type" value="Genomic_DNA"/>
</dbReference>
<feature type="active site" evidence="18">
    <location>
        <position position="18"/>
    </location>
</feature>
<evidence type="ECO:0000256" key="18">
    <source>
        <dbReference type="PIRSR" id="PIRSR039102-1"/>
    </source>
</evidence>
<dbReference type="InterPro" id="IPR005905">
    <property type="entry name" value="D_ala_D_ala"/>
</dbReference>
<feature type="binding site" evidence="19">
    <location>
        <position position="270"/>
    </location>
    <ligand>
        <name>Mg(2+)</name>
        <dbReference type="ChEBI" id="CHEBI:18420"/>
        <label>1</label>
    </ligand>
</feature>
<feature type="binding site" evidence="19">
    <location>
        <position position="257"/>
    </location>
    <ligand>
        <name>Mg(2+)</name>
        <dbReference type="ChEBI" id="CHEBI:18420"/>
        <label>1</label>
    </ligand>
</feature>
<dbReference type="RefSeq" id="WP_108623248.1">
    <property type="nucleotide sequence ID" value="NZ_CP028901.1"/>
</dbReference>
<keyword evidence="11 19" id="KW-0460">Magnesium</keyword>
<proteinExistence type="inferred from homology"/>
<dbReference type="GO" id="GO:0008360">
    <property type="term" value="P:regulation of cell shape"/>
    <property type="evidence" value="ECO:0007669"/>
    <property type="project" value="UniProtKB-KW"/>
</dbReference>
<comment type="similarity">
    <text evidence="4 17">Belongs to the D-alanine--D-alanine ligase family.</text>
</comment>
<keyword evidence="6 17" id="KW-0963">Cytoplasm</keyword>
<dbReference type="InterPro" id="IPR016185">
    <property type="entry name" value="PreATP-grasp_dom_sf"/>
</dbReference>
<dbReference type="NCBIfam" id="NF002378">
    <property type="entry name" value="PRK01372.1"/>
    <property type="match status" value="1"/>
</dbReference>
<dbReference type="Gene3D" id="3.30.470.20">
    <property type="entry name" value="ATP-grasp fold, B domain"/>
    <property type="match status" value="1"/>
</dbReference>
<dbReference type="FunFam" id="3.30.470.20:FF:000008">
    <property type="entry name" value="D-alanine--D-alanine ligase"/>
    <property type="match status" value="1"/>
</dbReference>
<keyword evidence="10 20" id="KW-0067">ATP-binding</keyword>
<feature type="binding site" evidence="19">
    <location>
        <position position="272"/>
    </location>
    <ligand>
        <name>Mg(2+)</name>
        <dbReference type="ChEBI" id="CHEBI:18420"/>
        <label>2</label>
    </ligand>
</feature>
<dbReference type="NCBIfam" id="TIGR01205">
    <property type="entry name" value="D_ala_D_alaTIGR"/>
    <property type="match status" value="1"/>
</dbReference>
<dbReference type="InterPro" id="IPR011095">
    <property type="entry name" value="Dala_Dala_lig_C"/>
</dbReference>
<dbReference type="Pfam" id="PF07478">
    <property type="entry name" value="Dala_Dala_lig_C"/>
    <property type="match status" value="1"/>
</dbReference>
<dbReference type="FunFam" id="3.40.50.20:FF:000013">
    <property type="entry name" value="D-alanine--D-alanine ligase"/>
    <property type="match status" value="1"/>
</dbReference>
<dbReference type="SUPFAM" id="SSF56059">
    <property type="entry name" value="Glutathione synthetase ATP-binding domain-like"/>
    <property type="match status" value="1"/>
</dbReference>
<evidence type="ECO:0000256" key="2">
    <source>
        <dbReference type="ARBA" id="ARBA00003921"/>
    </source>
</evidence>
<evidence type="ECO:0000259" key="21">
    <source>
        <dbReference type="PROSITE" id="PS50975"/>
    </source>
</evidence>
<keyword evidence="13 17" id="KW-0573">Peptidoglycan synthesis</keyword>
<evidence type="ECO:0000256" key="10">
    <source>
        <dbReference type="ARBA" id="ARBA00022840"/>
    </source>
</evidence>
<dbReference type="HAMAP" id="MF_00047">
    <property type="entry name" value="Dala_Dala_lig"/>
    <property type="match status" value="1"/>
</dbReference>
<evidence type="ECO:0000256" key="1">
    <source>
        <dbReference type="ARBA" id="ARBA00001936"/>
    </source>
</evidence>
<feature type="binding site" evidence="19">
    <location>
        <position position="270"/>
    </location>
    <ligand>
        <name>Mg(2+)</name>
        <dbReference type="ChEBI" id="CHEBI:18420"/>
        <label>2</label>
    </ligand>
</feature>
<keyword evidence="8 19" id="KW-0479">Metal-binding</keyword>
<evidence type="ECO:0000256" key="11">
    <source>
        <dbReference type="ARBA" id="ARBA00022842"/>
    </source>
</evidence>
<comment type="catalytic activity">
    <reaction evidence="16 17">
        <text>2 D-alanine + ATP = D-alanyl-D-alanine + ADP + phosphate + H(+)</text>
        <dbReference type="Rhea" id="RHEA:11224"/>
        <dbReference type="ChEBI" id="CHEBI:15378"/>
        <dbReference type="ChEBI" id="CHEBI:30616"/>
        <dbReference type="ChEBI" id="CHEBI:43474"/>
        <dbReference type="ChEBI" id="CHEBI:57416"/>
        <dbReference type="ChEBI" id="CHEBI:57822"/>
        <dbReference type="ChEBI" id="CHEBI:456216"/>
        <dbReference type="EC" id="6.3.2.4"/>
    </reaction>
</comment>
<comment type="cofactor">
    <cofactor evidence="1">
        <name>Mn(2+)</name>
        <dbReference type="ChEBI" id="CHEBI:29035"/>
    </cofactor>
</comment>
<keyword evidence="12 17" id="KW-0133">Cell shape</keyword>
<dbReference type="PROSITE" id="PS00843">
    <property type="entry name" value="DALA_DALA_LIGASE_1"/>
    <property type="match status" value="1"/>
</dbReference>
<comment type="cofactor">
    <cofactor evidence="19">
        <name>Mg(2+)</name>
        <dbReference type="ChEBI" id="CHEBI:18420"/>
    </cofactor>
    <cofactor evidence="19">
        <name>Mn(2+)</name>
        <dbReference type="ChEBI" id="CHEBI:29035"/>
    </cofactor>
    <text evidence="19">Binds 2 magnesium or manganese ions per subunit.</text>
</comment>
<feature type="domain" description="ATP-grasp" evidence="21">
    <location>
        <begin position="104"/>
        <end position="303"/>
    </location>
</feature>
<dbReference type="InterPro" id="IPR013815">
    <property type="entry name" value="ATP_grasp_subdomain_1"/>
</dbReference>
<evidence type="ECO:0000256" key="8">
    <source>
        <dbReference type="ARBA" id="ARBA00022723"/>
    </source>
</evidence>
<dbReference type="Gene3D" id="3.40.50.20">
    <property type="match status" value="1"/>
</dbReference>
<dbReference type="PROSITE" id="PS50975">
    <property type="entry name" value="ATP_GRASP"/>
    <property type="match status" value="1"/>
</dbReference>
<evidence type="ECO:0000313" key="23">
    <source>
        <dbReference type="Proteomes" id="UP000244571"/>
    </source>
</evidence>
<evidence type="ECO:0000256" key="15">
    <source>
        <dbReference type="ARBA" id="ARBA00023316"/>
    </source>
</evidence>
<dbReference type="EC" id="6.3.2.4" evidence="5 17"/>